<sequence>MMMSSSAGIQTDLSQPIHPNQATSDSTVDGIEVHNLDSDNDRLNEDEPIANTCERKLKSKVWDDMERVKIGSVFVAICKHCHKRFAGGSKSGTSHLIKHISNCIHRKIRSGAQQVLQLEKNALNDNVKVATFKFDQLRSRMDFARALVKHNYPFNMVEHEYFEKFLNNLQPNFKLVSRNTVRADVIKLYQEEKEKLYKTLEEFDGMVSMTTDIWTSDHQNLAYACLTCHYISEDWELKKKIIAFGAIPYPHDGETLFRFISDILLEWNLDKKLSSVVVDNASANDSMIKYLKLWLLDKSLIHLGGDLFHVRCSAHILNLIVQDGLSIVGSFLQKIRDTMKYLKRSTSANQKFESAINQCKLKNKKRVSLDVCNR</sequence>
<dbReference type="InterPro" id="IPR012337">
    <property type="entry name" value="RNaseH-like_sf"/>
</dbReference>
<dbReference type="AlphaFoldDB" id="A0A9P0ZIK4"/>
<evidence type="ECO:0000256" key="5">
    <source>
        <dbReference type="ARBA" id="ARBA00023163"/>
    </source>
</evidence>
<dbReference type="SUPFAM" id="SSF57667">
    <property type="entry name" value="beta-beta-alpha zinc fingers"/>
    <property type="match status" value="1"/>
</dbReference>
<keyword evidence="4" id="KW-0805">Transcription regulation</keyword>
<dbReference type="PANTHER" id="PTHR46481">
    <property type="entry name" value="ZINC FINGER BED DOMAIN-CONTAINING PROTEIN 4"/>
    <property type="match status" value="1"/>
</dbReference>
<dbReference type="InterPro" id="IPR052035">
    <property type="entry name" value="ZnF_BED_domain_contain"/>
</dbReference>
<dbReference type="SMART" id="SM00614">
    <property type="entry name" value="ZnF_BED"/>
    <property type="match status" value="1"/>
</dbReference>
<evidence type="ECO:0000256" key="6">
    <source>
        <dbReference type="PROSITE-ProRule" id="PRU00027"/>
    </source>
</evidence>
<name>A0A9P0ZIK4_CUSEU</name>
<evidence type="ECO:0000256" key="2">
    <source>
        <dbReference type="ARBA" id="ARBA00022771"/>
    </source>
</evidence>
<feature type="region of interest" description="Disordered" evidence="7">
    <location>
        <begin position="1"/>
        <end position="26"/>
    </location>
</feature>
<dbReference type="InterPro" id="IPR003656">
    <property type="entry name" value="Znf_BED"/>
</dbReference>
<evidence type="ECO:0000313" key="10">
    <source>
        <dbReference type="Proteomes" id="UP001152484"/>
    </source>
</evidence>
<evidence type="ECO:0000256" key="7">
    <source>
        <dbReference type="SAM" id="MobiDB-lite"/>
    </source>
</evidence>
<evidence type="ECO:0000256" key="4">
    <source>
        <dbReference type="ARBA" id="ARBA00023015"/>
    </source>
</evidence>
<dbReference type="SUPFAM" id="SSF53098">
    <property type="entry name" value="Ribonuclease H-like"/>
    <property type="match status" value="1"/>
</dbReference>
<keyword evidence="3" id="KW-0862">Zinc</keyword>
<evidence type="ECO:0000259" key="8">
    <source>
        <dbReference type="PROSITE" id="PS50808"/>
    </source>
</evidence>
<evidence type="ECO:0000256" key="3">
    <source>
        <dbReference type="ARBA" id="ARBA00022833"/>
    </source>
</evidence>
<keyword evidence="2 6" id="KW-0863">Zinc-finger</keyword>
<accession>A0A9P0ZIK4</accession>
<comment type="caution">
    <text evidence="9">The sequence shown here is derived from an EMBL/GenBank/DDBJ whole genome shotgun (WGS) entry which is preliminary data.</text>
</comment>
<dbReference type="OrthoDB" id="1873329at2759"/>
<keyword evidence="5" id="KW-0804">Transcription</keyword>
<dbReference type="PROSITE" id="PS50808">
    <property type="entry name" value="ZF_BED"/>
    <property type="match status" value="1"/>
</dbReference>
<dbReference type="Proteomes" id="UP001152484">
    <property type="component" value="Unassembled WGS sequence"/>
</dbReference>
<proteinExistence type="predicted"/>
<feature type="domain" description="BED-type" evidence="8">
    <location>
        <begin position="56"/>
        <end position="112"/>
    </location>
</feature>
<evidence type="ECO:0000256" key="1">
    <source>
        <dbReference type="ARBA" id="ARBA00022723"/>
    </source>
</evidence>
<dbReference type="InterPro" id="IPR036236">
    <property type="entry name" value="Znf_C2H2_sf"/>
</dbReference>
<organism evidence="9 10">
    <name type="scientific">Cuscuta europaea</name>
    <name type="common">European dodder</name>
    <dbReference type="NCBI Taxonomy" id="41803"/>
    <lineage>
        <taxon>Eukaryota</taxon>
        <taxon>Viridiplantae</taxon>
        <taxon>Streptophyta</taxon>
        <taxon>Embryophyta</taxon>
        <taxon>Tracheophyta</taxon>
        <taxon>Spermatophyta</taxon>
        <taxon>Magnoliopsida</taxon>
        <taxon>eudicotyledons</taxon>
        <taxon>Gunneridae</taxon>
        <taxon>Pentapetalae</taxon>
        <taxon>asterids</taxon>
        <taxon>lamiids</taxon>
        <taxon>Solanales</taxon>
        <taxon>Convolvulaceae</taxon>
        <taxon>Cuscuteae</taxon>
        <taxon>Cuscuta</taxon>
        <taxon>Cuscuta subgen. Cuscuta</taxon>
    </lineage>
</organism>
<dbReference type="EMBL" id="CAMAPE010000041">
    <property type="protein sequence ID" value="CAH9102643.1"/>
    <property type="molecule type" value="Genomic_DNA"/>
</dbReference>
<keyword evidence="10" id="KW-1185">Reference proteome</keyword>
<dbReference type="PANTHER" id="PTHR46481:SF11">
    <property type="entry name" value="ZINC FINGER BED DOMAIN-CONTAINING PROTEIN RICESLEEPER 2-LIKE"/>
    <property type="match status" value="1"/>
</dbReference>
<dbReference type="GO" id="GO:0008270">
    <property type="term" value="F:zinc ion binding"/>
    <property type="evidence" value="ECO:0007669"/>
    <property type="project" value="UniProtKB-KW"/>
</dbReference>
<dbReference type="GO" id="GO:0003677">
    <property type="term" value="F:DNA binding"/>
    <property type="evidence" value="ECO:0007669"/>
    <property type="project" value="InterPro"/>
</dbReference>
<keyword evidence="1" id="KW-0479">Metal-binding</keyword>
<protein>
    <recommendedName>
        <fullName evidence="8">BED-type domain-containing protein</fullName>
    </recommendedName>
</protein>
<reference evidence="9" key="1">
    <citation type="submission" date="2022-07" db="EMBL/GenBank/DDBJ databases">
        <authorList>
            <person name="Macas J."/>
            <person name="Novak P."/>
            <person name="Neumann P."/>
        </authorList>
    </citation>
    <scope>NUCLEOTIDE SEQUENCE</scope>
</reference>
<gene>
    <name evidence="9" type="ORF">CEURO_LOCUS15862</name>
</gene>
<evidence type="ECO:0000313" key="9">
    <source>
        <dbReference type="EMBL" id="CAH9102643.1"/>
    </source>
</evidence>